<dbReference type="PATRIC" id="fig|1122247.3.peg.1719"/>
<dbReference type="GO" id="GO:0005886">
    <property type="term" value="C:plasma membrane"/>
    <property type="evidence" value="ECO:0007669"/>
    <property type="project" value="UniProtKB-SubCell"/>
</dbReference>
<evidence type="ECO:0000256" key="3">
    <source>
        <dbReference type="ARBA" id="ARBA00022692"/>
    </source>
</evidence>
<dbReference type="RefSeq" id="WP_005626675.1">
    <property type="nucleotide sequence ID" value="NZ_AMRA01000044.1"/>
</dbReference>
<dbReference type="STRING" id="1122247.GCA_000379865_04859"/>
<evidence type="ECO:0000256" key="2">
    <source>
        <dbReference type="ARBA" id="ARBA00022475"/>
    </source>
</evidence>
<proteinExistence type="predicted"/>
<dbReference type="OrthoDB" id="4843785at2"/>
<evidence type="ECO:0000256" key="4">
    <source>
        <dbReference type="ARBA" id="ARBA00022989"/>
    </source>
</evidence>
<dbReference type="InterPro" id="IPR025937">
    <property type="entry name" value="PDGLE_dom"/>
</dbReference>
<evidence type="ECO:0000313" key="7">
    <source>
        <dbReference type="Proteomes" id="UP000006265"/>
    </source>
</evidence>
<dbReference type="eggNOG" id="COG0310">
    <property type="taxonomic scope" value="Bacteria"/>
</dbReference>
<gene>
    <name evidence="6" type="ORF">C731_1787</name>
</gene>
<dbReference type="Pfam" id="PF13190">
    <property type="entry name" value="PDGLE"/>
    <property type="match status" value="1"/>
</dbReference>
<keyword evidence="7" id="KW-1185">Reference proteome</keyword>
<evidence type="ECO:0000256" key="1">
    <source>
        <dbReference type="ARBA" id="ARBA00004236"/>
    </source>
</evidence>
<accession>K5BGP8</accession>
<protein>
    <submittedName>
        <fullName evidence="6">PDGLE domain protein</fullName>
    </submittedName>
</protein>
<reference evidence="6 7" key="1">
    <citation type="journal article" date="2012" name="J. Bacteriol.">
        <title>Genome sequence of Mycobacterium hassiacum DSM 44199, a rare source of heat-stable mycobacterial proteins.</title>
        <authorList>
            <person name="Tiago I."/>
            <person name="Maranha A."/>
            <person name="Mendes V."/>
            <person name="Alarico S."/>
            <person name="Moynihan P.J."/>
            <person name="Clarke A.J."/>
            <person name="Macedo-Ribeiro S."/>
            <person name="Pereira P.J."/>
            <person name="Empadinhas N."/>
        </authorList>
    </citation>
    <scope>NUCLEOTIDE SEQUENCE [LARGE SCALE GENOMIC DNA]</scope>
    <source>
        <strain evidence="7">DSM 44199 / CIP 105218 / JCM 12690 / 3849</strain>
    </source>
</reference>
<keyword evidence="5" id="KW-0472">Membrane</keyword>
<sequence>MKQRTFWVAFAAVTLLIAGVFSYFASSSPDGLDSATLRGCEVVETDAGEELVGECIAQHAAEHHLADSPLADYTLGGREGTGGLAGVIGVVVTVGAAGALFWAIARSRRDKPASSPR</sequence>
<comment type="subcellular location">
    <subcellularLocation>
        <location evidence="1">Cell membrane</location>
    </subcellularLocation>
</comment>
<dbReference type="Proteomes" id="UP000006265">
    <property type="component" value="Unassembled WGS sequence"/>
</dbReference>
<keyword evidence="3" id="KW-0812">Transmembrane</keyword>
<evidence type="ECO:0000256" key="5">
    <source>
        <dbReference type="ARBA" id="ARBA00023136"/>
    </source>
</evidence>
<comment type="caution">
    <text evidence="6">The sequence shown here is derived from an EMBL/GenBank/DDBJ whole genome shotgun (WGS) entry which is preliminary data.</text>
</comment>
<evidence type="ECO:0000313" key="6">
    <source>
        <dbReference type="EMBL" id="EKF24196.1"/>
    </source>
</evidence>
<name>K5BGP8_MYCHD</name>
<dbReference type="EMBL" id="AMRA01000044">
    <property type="protein sequence ID" value="EKF24196.1"/>
    <property type="molecule type" value="Genomic_DNA"/>
</dbReference>
<dbReference type="AlphaFoldDB" id="K5BGP8"/>
<keyword evidence="2" id="KW-1003">Cell membrane</keyword>
<keyword evidence="4" id="KW-1133">Transmembrane helix</keyword>
<organism evidence="6 7">
    <name type="scientific">Mycolicibacterium hassiacum (strain DSM 44199 / CIP 105218 / JCM 12690 / 3849)</name>
    <name type="common">Mycobacterium hassiacum</name>
    <dbReference type="NCBI Taxonomy" id="1122247"/>
    <lineage>
        <taxon>Bacteria</taxon>
        <taxon>Bacillati</taxon>
        <taxon>Actinomycetota</taxon>
        <taxon>Actinomycetes</taxon>
        <taxon>Mycobacteriales</taxon>
        <taxon>Mycobacteriaceae</taxon>
        <taxon>Mycolicibacterium</taxon>
    </lineage>
</organism>